<evidence type="ECO:0000313" key="26">
    <source>
        <dbReference type="EMBL" id="CEP03265.1"/>
    </source>
</evidence>
<comment type="catalytic activity">
    <reaction evidence="22 24">
        <text>L-homocysteine + L-serine = L,L-cystathionine + H2O</text>
        <dbReference type="Rhea" id="RHEA:10112"/>
        <dbReference type="ChEBI" id="CHEBI:15377"/>
        <dbReference type="ChEBI" id="CHEBI:33384"/>
        <dbReference type="ChEBI" id="CHEBI:58161"/>
        <dbReference type="ChEBI" id="CHEBI:58199"/>
        <dbReference type="EC" id="4.2.1.22"/>
    </reaction>
</comment>
<dbReference type="SUPFAM" id="SSF54631">
    <property type="entry name" value="CBS-domain pair"/>
    <property type="match status" value="1"/>
</dbReference>
<keyword evidence="15 24" id="KW-0663">Pyridoxal phosphate</keyword>
<evidence type="ECO:0000256" key="10">
    <source>
        <dbReference type="ARBA" id="ARBA00022553"/>
    </source>
</evidence>
<evidence type="ECO:0000256" key="24">
    <source>
        <dbReference type="RuleBase" id="RU361204"/>
    </source>
</evidence>
<keyword evidence="18 24" id="KW-0456">Lyase</keyword>
<gene>
    <name evidence="26" type="ORF">PBRA_003025</name>
</gene>
<name>A0A0G4J6S8_PLABS</name>
<organism evidence="26 27">
    <name type="scientific">Plasmodiophora brassicae</name>
    <name type="common">Clubroot disease agent</name>
    <dbReference type="NCBI Taxonomy" id="37360"/>
    <lineage>
        <taxon>Eukaryota</taxon>
        <taxon>Sar</taxon>
        <taxon>Rhizaria</taxon>
        <taxon>Endomyxa</taxon>
        <taxon>Phytomyxea</taxon>
        <taxon>Plasmodiophorida</taxon>
        <taxon>Plasmodiophoridae</taxon>
        <taxon>Plasmodiophora</taxon>
    </lineage>
</organism>
<evidence type="ECO:0000256" key="17">
    <source>
        <dbReference type="ARBA" id="ARBA00023122"/>
    </source>
</evidence>
<dbReference type="GO" id="GO:0005634">
    <property type="term" value="C:nucleus"/>
    <property type="evidence" value="ECO:0007669"/>
    <property type="project" value="UniProtKB-SubCell"/>
</dbReference>
<dbReference type="EC" id="4.2.1.22" evidence="7 24"/>
<dbReference type="InterPro" id="IPR000644">
    <property type="entry name" value="CBS_dom"/>
</dbReference>
<keyword evidence="16" id="KW-0408">Iron</keyword>
<dbReference type="InterPro" id="IPR001216">
    <property type="entry name" value="P-phosphate_BS"/>
</dbReference>
<keyword evidence="17 23" id="KW-0129">CBS domain</keyword>
<evidence type="ECO:0000256" key="1">
    <source>
        <dbReference type="ARBA" id="ARBA00001933"/>
    </source>
</evidence>
<evidence type="ECO:0000256" key="5">
    <source>
        <dbReference type="ARBA" id="ARBA00007103"/>
    </source>
</evidence>
<dbReference type="GO" id="GO:0019343">
    <property type="term" value="P:cysteine biosynthetic process via cystathionine"/>
    <property type="evidence" value="ECO:0007669"/>
    <property type="project" value="UniProtKB-UniRule"/>
</dbReference>
<evidence type="ECO:0000256" key="14">
    <source>
        <dbReference type="ARBA" id="ARBA00022843"/>
    </source>
</evidence>
<evidence type="ECO:0000256" key="2">
    <source>
        <dbReference type="ARBA" id="ARBA00004123"/>
    </source>
</evidence>
<evidence type="ECO:0000256" key="16">
    <source>
        <dbReference type="ARBA" id="ARBA00023004"/>
    </source>
</evidence>
<dbReference type="EMBL" id="CDSF01000144">
    <property type="protein sequence ID" value="CEP03265.1"/>
    <property type="molecule type" value="Genomic_DNA"/>
</dbReference>
<comment type="pathway">
    <text evidence="4">Amino-acid biosynthesis; L-cysteine biosynthesis; L-cysteine from L-homocysteine and L-serine: step 1/2.</text>
</comment>
<evidence type="ECO:0000256" key="21">
    <source>
        <dbReference type="ARBA" id="ARBA00045425"/>
    </source>
</evidence>
<dbReference type="GO" id="GO:0050667">
    <property type="term" value="P:homocysteine metabolic process"/>
    <property type="evidence" value="ECO:0007669"/>
    <property type="project" value="UniProtKB-ARBA"/>
</dbReference>
<dbReference type="NCBIfam" id="TIGR01137">
    <property type="entry name" value="cysta_beta"/>
    <property type="match status" value="1"/>
</dbReference>
<dbReference type="SUPFAM" id="SSF53686">
    <property type="entry name" value="Tryptophan synthase beta subunit-like PLP-dependent enzymes"/>
    <property type="match status" value="1"/>
</dbReference>
<evidence type="ECO:0000313" key="27">
    <source>
        <dbReference type="Proteomes" id="UP000039324"/>
    </source>
</evidence>
<evidence type="ECO:0000256" key="19">
    <source>
        <dbReference type="ARBA" id="ARBA00023242"/>
    </source>
</evidence>
<dbReference type="PROSITE" id="PS00901">
    <property type="entry name" value="CYS_SYNTHASE"/>
    <property type="match status" value="1"/>
</dbReference>
<dbReference type="InterPro" id="IPR046342">
    <property type="entry name" value="CBS_dom_sf"/>
</dbReference>
<dbReference type="GO" id="GO:0006535">
    <property type="term" value="P:cysteine biosynthetic process from serine"/>
    <property type="evidence" value="ECO:0007669"/>
    <property type="project" value="UniProtKB-UniRule"/>
</dbReference>
<evidence type="ECO:0000256" key="12">
    <source>
        <dbReference type="ARBA" id="ARBA00022617"/>
    </source>
</evidence>
<dbReference type="CDD" id="cd01561">
    <property type="entry name" value="CBS_like"/>
    <property type="match status" value="1"/>
</dbReference>
<feature type="domain" description="CBS" evidence="25">
    <location>
        <begin position="356"/>
        <end position="430"/>
    </location>
</feature>
<dbReference type="InterPro" id="IPR036052">
    <property type="entry name" value="TrpB-like_PALP_sf"/>
</dbReference>
<dbReference type="CDD" id="cd04608">
    <property type="entry name" value="CBS_pair_CBS"/>
    <property type="match status" value="1"/>
</dbReference>
<keyword evidence="8" id="KW-0963">Cytoplasm</keyword>
<keyword evidence="27" id="KW-1185">Reference proteome</keyword>
<keyword evidence="12" id="KW-0349">Heme</keyword>
<dbReference type="InterPro" id="IPR001926">
    <property type="entry name" value="TrpB-like_PALP"/>
</dbReference>
<dbReference type="InterPro" id="IPR005857">
    <property type="entry name" value="Cysta_beta_synth"/>
</dbReference>
<accession>A0A0G4J6S8</accession>
<keyword evidence="14" id="KW-0832">Ubl conjugation</keyword>
<comment type="subunit">
    <text evidence="6">Homotetramer.</text>
</comment>
<evidence type="ECO:0000256" key="7">
    <source>
        <dbReference type="ARBA" id="ARBA00012041"/>
    </source>
</evidence>
<evidence type="ECO:0000256" key="15">
    <source>
        <dbReference type="ARBA" id="ARBA00022898"/>
    </source>
</evidence>
<keyword evidence="11 24" id="KW-0028">Amino-acid biosynthesis</keyword>
<dbReference type="STRING" id="37360.A0A0G4J6S8"/>
<evidence type="ECO:0000256" key="22">
    <source>
        <dbReference type="ARBA" id="ARBA00047490"/>
    </source>
</evidence>
<dbReference type="UniPathway" id="UPA00136">
    <property type="reaction ID" value="UER00201"/>
</dbReference>
<proteinExistence type="inferred from homology"/>
<dbReference type="Pfam" id="PF00291">
    <property type="entry name" value="PALP"/>
    <property type="match status" value="1"/>
</dbReference>
<evidence type="ECO:0000256" key="18">
    <source>
        <dbReference type="ARBA" id="ARBA00023239"/>
    </source>
</evidence>
<dbReference type="Gene3D" id="3.10.580.10">
    <property type="entry name" value="CBS-domain"/>
    <property type="match status" value="1"/>
</dbReference>
<evidence type="ECO:0000256" key="8">
    <source>
        <dbReference type="ARBA" id="ARBA00022490"/>
    </source>
</evidence>
<dbReference type="PANTHER" id="PTHR10314">
    <property type="entry name" value="CYSTATHIONINE BETA-SYNTHASE"/>
    <property type="match status" value="1"/>
</dbReference>
<comment type="subcellular location">
    <subcellularLocation>
        <location evidence="3">Cytoplasm</location>
    </subcellularLocation>
    <subcellularLocation>
        <location evidence="2">Nucleus</location>
    </subcellularLocation>
</comment>
<dbReference type="FunFam" id="3.40.50.1100:FF:000003">
    <property type="entry name" value="Cystathionine beta-synthase"/>
    <property type="match status" value="1"/>
</dbReference>
<dbReference type="OMA" id="TANSPCE"/>
<keyword evidence="19" id="KW-0539">Nucleus</keyword>
<evidence type="ECO:0000259" key="25">
    <source>
        <dbReference type="PROSITE" id="PS51371"/>
    </source>
</evidence>
<keyword evidence="9" id="KW-1017">Isopeptide bond</keyword>
<dbReference type="AlphaFoldDB" id="A0A0G4J6S8"/>
<dbReference type="InterPro" id="IPR050214">
    <property type="entry name" value="Cys_Synth/Cystath_Beta-Synth"/>
</dbReference>
<evidence type="ECO:0000256" key="20">
    <source>
        <dbReference type="ARBA" id="ARBA00026192"/>
    </source>
</evidence>
<evidence type="ECO:0000256" key="13">
    <source>
        <dbReference type="ARBA" id="ARBA00022723"/>
    </source>
</evidence>
<dbReference type="InterPro" id="IPR046353">
    <property type="entry name" value="CBS_C"/>
</dbReference>
<evidence type="ECO:0000256" key="6">
    <source>
        <dbReference type="ARBA" id="ARBA00011881"/>
    </source>
</evidence>
<dbReference type="FunFam" id="3.10.580.10:FF:000014">
    <property type="entry name" value="Cystathionine beta-synthase"/>
    <property type="match status" value="1"/>
</dbReference>
<dbReference type="Proteomes" id="UP000039324">
    <property type="component" value="Unassembled WGS sequence"/>
</dbReference>
<keyword evidence="13" id="KW-0479">Metal-binding</keyword>
<comment type="similarity">
    <text evidence="5 24">Belongs to the cysteine synthase/cystathionine beta-synthase family.</text>
</comment>
<protein>
    <recommendedName>
        <fullName evidence="20 24">Cystathionine beta-synthase</fullName>
        <ecNumber evidence="7 24">4.2.1.22</ecNumber>
    </recommendedName>
</protein>
<dbReference type="OrthoDB" id="728at2759"/>
<evidence type="ECO:0000256" key="4">
    <source>
        <dbReference type="ARBA" id="ARBA00005003"/>
    </source>
</evidence>
<dbReference type="Pfam" id="PF00571">
    <property type="entry name" value="CBS"/>
    <property type="match status" value="1"/>
</dbReference>
<keyword evidence="10" id="KW-0597">Phosphoprotein</keyword>
<sequence length="519" mass="56924">MTRKPEWRFGKPGVLDNILGHIGGTPIVRLNKIGKADGVQCELLAKCEFFNAGGSIKDRIGLRMVEDAEKSGRIKPGDTLIEPTSGNTGIGLALAAAIKGYRMIITMPEKMSQEKVNILKALGAEIIRTPTEAAWDSPESHIGVAQRLQKEIENSHILDQYKNPSNPLAHYEGTAEEIYLQCQGQLDMIVVAAGTGGTIAGVSKRLKELLPNIIVVGVDPIGSILAQPESLNGPITSYQVEGIGYDFVPDVLDRSHIDFWVKTEDPASLRMARRLIREEGLLCGGSSGASTFAAVQAAKQLKPGQRCLVLLADSIRNYMSKHLSDDWMAEHDFLDADTLESNLKLSWWSEKRVSDLDLNTPMTALPTMTCKDAVQLMHVRVCIASCILPLILSQDHGFDQLPVVNNENEVLGMITEGNLMSQLSSGRVRSSSPISDVIYRRFKQIKLDTKLRTLSKVFETHHFVLVVTTQKCASSHNKVAEKTVVFGVVTRIDLLNFIMGGIDGKGLSRSQSLVMERTP</sequence>
<evidence type="ECO:0000256" key="23">
    <source>
        <dbReference type="PROSITE-ProRule" id="PRU00703"/>
    </source>
</evidence>
<dbReference type="Gene3D" id="3.40.50.1100">
    <property type="match status" value="2"/>
</dbReference>
<dbReference type="PROSITE" id="PS51371">
    <property type="entry name" value="CBS"/>
    <property type="match status" value="1"/>
</dbReference>
<comment type="function">
    <text evidence="21">Hydro-lyase catalyzing the first step of the transsulfuration pathway, where the hydroxyl group of L-serine is displaced by L-homocysteine in a beta-replacement reaction to form L-cystathionine, the precursor of L-cysteine. This catabolic route allows the elimination of L-methionine and the toxic metabolite L-homocysteine. Also involved in the production of hydrogen sulfide, a gasotransmitter with signaling and cytoprotective effects on neurons.</text>
</comment>
<reference evidence="26 27" key="1">
    <citation type="submission" date="2015-02" db="EMBL/GenBank/DDBJ databases">
        <authorList>
            <person name="Chooi Y.-H."/>
        </authorList>
    </citation>
    <scope>NUCLEOTIDE SEQUENCE [LARGE SCALE GENOMIC DNA]</scope>
    <source>
        <strain evidence="26">E3</strain>
    </source>
</reference>
<evidence type="ECO:0000256" key="3">
    <source>
        <dbReference type="ARBA" id="ARBA00004496"/>
    </source>
</evidence>
<dbReference type="GO" id="GO:0046872">
    <property type="term" value="F:metal ion binding"/>
    <property type="evidence" value="ECO:0007669"/>
    <property type="project" value="UniProtKB-KW"/>
</dbReference>
<comment type="cofactor">
    <cofactor evidence="1 24">
        <name>pyridoxal 5'-phosphate</name>
        <dbReference type="ChEBI" id="CHEBI:597326"/>
    </cofactor>
</comment>
<evidence type="ECO:0000256" key="9">
    <source>
        <dbReference type="ARBA" id="ARBA00022499"/>
    </source>
</evidence>
<dbReference type="GO" id="GO:0004122">
    <property type="term" value="F:cystathionine beta-synthase activity"/>
    <property type="evidence" value="ECO:0007669"/>
    <property type="project" value="UniProtKB-UniRule"/>
</dbReference>
<dbReference type="FunFam" id="3.40.50.1100:FF:000118">
    <property type="entry name" value="Related to CYS4-cystathionine beta-synthase"/>
    <property type="match status" value="1"/>
</dbReference>
<keyword evidence="24" id="KW-0198">Cysteine biosynthesis</keyword>
<dbReference type="GO" id="GO:0005737">
    <property type="term" value="C:cytoplasm"/>
    <property type="evidence" value="ECO:0007669"/>
    <property type="project" value="UniProtKB-SubCell"/>
</dbReference>
<evidence type="ECO:0000256" key="11">
    <source>
        <dbReference type="ARBA" id="ARBA00022605"/>
    </source>
</evidence>